<comment type="subcellular location">
    <subcellularLocation>
        <location evidence="1">Bacterial flagellum basal body</location>
    </subcellularLocation>
    <subcellularLocation>
        <location evidence="2">Cell membrane</location>
    </subcellularLocation>
</comment>
<dbReference type="Pfam" id="PF04347">
    <property type="entry name" value="FliO"/>
    <property type="match status" value="1"/>
</dbReference>
<feature type="region of interest" description="Disordered" evidence="9">
    <location>
        <begin position="28"/>
        <end position="47"/>
    </location>
</feature>
<evidence type="ECO:0000256" key="1">
    <source>
        <dbReference type="ARBA" id="ARBA00004117"/>
    </source>
</evidence>
<organism evidence="12 13">
    <name type="scientific">Svornostia abyssi</name>
    <dbReference type="NCBI Taxonomy" id="2898438"/>
    <lineage>
        <taxon>Bacteria</taxon>
        <taxon>Bacillati</taxon>
        <taxon>Actinomycetota</taxon>
        <taxon>Thermoleophilia</taxon>
        <taxon>Solirubrobacterales</taxon>
        <taxon>Baekduiaceae</taxon>
        <taxon>Svornostia</taxon>
    </lineage>
</organism>
<evidence type="ECO:0000256" key="8">
    <source>
        <dbReference type="ARBA" id="ARBA00037937"/>
    </source>
</evidence>
<keyword evidence="12" id="KW-0282">Flagellum</keyword>
<keyword evidence="11" id="KW-0732">Signal</keyword>
<sequence length="210" mass="21202">MIRLRISAAAAAAVTCLLLPAVTFAGEGTTTTPTKGEDTPINVPADDGGAAASASSGGNIVRTFVGLAIVLAVIYGLYWVLKQVKASREEATKGDGLAAVASIGLGPNRALHLVRAGEDYILVGVGEHAITPIRTYTAAEAILAGLVPDPEQADVIEGEATETAAKAVMPAILRKVLAAGGAPGAQKAGSKPNLTATALLGQLREKTVRS</sequence>
<gene>
    <name evidence="12" type="ORF">LRS13_04355</name>
</gene>
<evidence type="ECO:0000256" key="11">
    <source>
        <dbReference type="SAM" id="SignalP"/>
    </source>
</evidence>
<evidence type="ECO:0000256" key="6">
    <source>
        <dbReference type="ARBA" id="ARBA00023136"/>
    </source>
</evidence>
<dbReference type="PANTHER" id="PTHR38766:SF1">
    <property type="entry name" value="FLAGELLAR PROTEIN FLIO"/>
    <property type="match status" value="1"/>
</dbReference>
<keyword evidence="12" id="KW-0969">Cilium</keyword>
<reference evidence="13" key="1">
    <citation type="submission" date="2021-11" db="EMBL/GenBank/DDBJ databases">
        <title>Cultivation dependent microbiological survey of springs from the worlds oldest radium mine currently devoted to the extraction of radon-saturated water.</title>
        <authorList>
            <person name="Kapinusova G."/>
            <person name="Smrhova T."/>
            <person name="Strejcek M."/>
            <person name="Suman J."/>
            <person name="Jani K."/>
            <person name="Pajer P."/>
            <person name="Uhlik O."/>
        </authorList>
    </citation>
    <scope>NUCLEOTIDE SEQUENCE [LARGE SCALE GENOMIC DNA]</scope>
    <source>
        <strain evidence="13">J379</strain>
    </source>
</reference>
<keyword evidence="12" id="KW-0966">Cell projection</keyword>
<keyword evidence="7" id="KW-0975">Bacterial flagellum</keyword>
<keyword evidence="5 10" id="KW-1133">Transmembrane helix</keyword>
<evidence type="ECO:0000256" key="3">
    <source>
        <dbReference type="ARBA" id="ARBA00022475"/>
    </source>
</evidence>
<evidence type="ECO:0000313" key="12">
    <source>
        <dbReference type="EMBL" id="UUY04768.1"/>
    </source>
</evidence>
<evidence type="ECO:0000256" key="5">
    <source>
        <dbReference type="ARBA" id="ARBA00022989"/>
    </source>
</evidence>
<keyword evidence="6 10" id="KW-0472">Membrane</keyword>
<evidence type="ECO:0000256" key="2">
    <source>
        <dbReference type="ARBA" id="ARBA00004236"/>
    </source>
</evidence>
<evidence type="ECO:0000313" key="13">
    <source>
        <dbReference type="Proteomes" id="UP001058860"/>
    </source>
</evidence>
<keyword evidence="4 10" id="KW-0812">Transmembrane</keyword>
<evidence type="ECO:0000256" key="4">
    <source>
        <dbReference type="ARBA" id="ARBA00022692"/>
    </source>
</evidence>
<dbReference type="InterPro" id="IPR022781">
    <property type="entry name" value="Flagellar_biosynth_FliO"/>
</dbReference>
<evidence type="ECO:0000256" key="10">
    <source>
        <dbReference type="SAM" id="Phobius"/>
    </source>
</evidence>
<feature type="transmembrane region" description="Helical" evidence="10">
    <location>
        <begin position="60"/>
        <end position="81"/>
    </location>
</feature>
<dbReference type="EMBL" id="CP088295">
    <property type="protein sequence ID" value="UUY04768.1"/>
    <property type="molecule type" value="Genomic_DNA"/>
</dbReference>
<evidence type="ECO:0000256" key="9">
    <source>
        <dbReference type="SAM" id="MobiDB-lite"/>
    </source>
</evidence>
<evidence type="ECO:0000256" key="7">
    <source>
        <dbReference type="ARBA" id="ARBA00023143"/>
    </source>
</evidence>
<accession>A0ABY5PJA2</accession>
<comment type="similarity">
    <text evidence="8">Belongs to the FliO/MopB family.</text>
</comment>
<protein>
    <submittedName>
        <fullName evidence="12">Flagellar biosynthetic protein FliO</fullName>
    </submittedName>
</protein>
<proteinExistence type="inferred from homology"/>
<dbReference type="RefSeq" id="WP_353865248.1">
    <property type="nucleotide sequence ID" value="NZ_CP088295.1"/>
</dbReference>
<dbReference type="InterPro" id="IPR052205">
    <property type="entry name" value="FliO/MopB"/>
</dbReference>
<keyword evidence="13" id="KW-1185">Reference proteome</keyword>
<name>A0ABY5PJA2_9ACTN</name>
<dbReference type="Proteomes" id="UP001058860">
    <property type="component" value="Chromosome"/>
</dbReference>
<dbReference type="PANTHER" id="PTHR38766">
    <property type="entry name" value="FLAGELLAR PROTEIN FLIO"/>
    <property type="match status" value="1"/>
</dbReference>
<keyword evidence="3" id="KW-1003">Cell membrane</keyword>
<feature type="chain" id="PRO_5045661444" evidence="11">
    <location>
        <begin position="26"/>
        <end position="210"/>
    </location>
</feature>
<feature type="signal peptide" evidence="11">
    <location>
        <begin position="1"/>
        <end position="25"/>
    </location>
</feature>